<dbReference type="Proteomes" id="UP001215151">
    <property type="component" value="Unassembled WGS sequence"/>
</dbReference>
<accession>A0AAD7U537</accession>
<reference evidence="2" key="1">
    <citation type="submission" date="2022-11" db="EMBL/GenBank/DDBJ databases">
        <title>Genome Sequence of Cubamyces cubensis.</title>
        <authorList>
            <person name="Buettner E."/>
        </authorList>
    </citation>
    <scope>NUCLEOTIDE SEQUENCE</scope>
    <source>
        <strain evidence="2">MPL-01</strain>
    </source>
</reference>
<dbReference type="EMBL" id="JAPEVG010000009">
    <property type="protein sequence ID" value="KAJ8497026.1"/>
    <property type="molecule type" value="Genomic_DNA"/>
</dbReference>
<dbReference type="AlphaFoldDB" id="A0AAD7U537"/>
<organism evidence="2 3">
    <name type="scientific">Trametes cubensis</name>
    <dbReference type="NCBI Taxonomy" id="1111947"/>
    <lineage>
        <taxon>Eukaryota</taxon>
        <taxon>Fungi</taxon>
        <taxon>Dikarya</taxon>
        <taxon>Basidiomycota</taxon>
        <taxon>Agaricomycotina</taxon>
        <taxon>Agaricomycetes</taxon>
        <taxon>Polyporales</taxon>
        <taxon>Polyporaceae</taxon>
        <taxon>Trametes</taxon>
    </lineage>
</organism>
<gene>
    <name evidence="2" type="ORF">ONZ51_g710</name>
</gene>
<protein>
    <submittedName>
        <fullName evidence="2">Uncharacterized protein</fullName>
    </submittedName>
</protein>
<evidence type="ECO:0000313" key="3">
    <source>
        <dbReference type="Proteomes" id="UP001215151"/>
    </source>
</evidence>
<keyword evidence="3" id="KW-1185">Reference proteome</keyword>
<evidence type="ECO:0000313" key="2">
    <source>
        <dbReference type="EMBL" id="KAJ8497026.1"/>
    </source>
</evidence>
<comment type="caution">
    <text evidence="2">The sequence shown here is derived from an EMBL/GenBank/DDBJ whole genome shotgun (WGS) entry which is preliminary data.</text>
</comment>
<name>A0AAD7U537_9APHY</name>
<proteinExistence type="predicted"/>
<feature type="region of interest" description="Disordered" evidence="1">
    <location>
        <begin position="153"/>
        <end position="245"/>
    </location>
</feature>
<sequence length="245" mass="26637">MSTPTTTPAQVDSAPVNVSTVEDLEAAPLAASSSAIGGVRVPVQNLGLKPNVLPPVVAYFTRNDLAKESAVELKRWAKMFMVPSHKKPSEILDHIFAERTFVPTYLRRGRSLRTAAVERGIVRRNNIDHGRPRTLLKSVKNYNPHKTAIVEKAREELGPQSPVPTEVASPPPELPTSPIQLPSPARPASPAQETPDSDGPSRIDKGKGVDRSGYEPEEEIESPFLRPSRVPLGQMSKGAPAWTCH</sequence>
<feature type="compositionally biased region" description="Basic and acidic residues" evidence="1">
    <location>
        <begin position="199"/>
        <end position="214"/>
    </location>
</feature>
<evidence type="ECO:0000256" key="1">
    <source>
        <dbReference type="SAM" id="MobiDB-lite"/>
    </source>
</evidence>